<dbReference type="InterPro" id="IPR012341">
    <property type="entry name" value="6hp_glycosidase-like_sf"/>
</dbReference>
<organism evidence="2">
    <name type="scientific">hydrothermal vent metagenome</name>
    <dbReference type="NCBI Taxonomy" id="652676"/>
    <lineage>
        <taxon>unclassified sequences</taxon>
        <taxon>metagenomes</taxon>
        <taxon>ecological metagenomes</taxon>
    </lineage>
</organism>
<dbReference type="PIRSF" id="PIRSF006402">
    <property type="entry name" value="UCP006402_thioredoxin"/>
    <property type="match status" value="1"/>
</dbReference>
<dbReference type="AlphaFoldDB" id="A0A3B0XQG3"/>
<dbReference type="SUPFAM" id="SSF52833">
    <property type="entry name" value="Thioredoxin-like"/>
    <property type="match status" value="1"/>
</dbReference>
<accession>A0A3B0XQG3</accession>
<name>A0A3B0XQG3_9ZZZZ</name>
<dbReference type="InterPro" id="IPR036249">
    <property type="entry name" value="Thioredoxin-like_sf"/>
</dbReference>
<dbReference type="Gene3D" id="3.40.30.10">
    <property type="entry name" value="Glutaredoxin"/>
    <property type="match status" value="1"/>
</dbReference>
<dbReference type="EMBL" id="UOFH01000343">
    <property type="protein sequence ID" value="VAW66353.1"/>
    <property type="molecule type" value="Genomic_DNA"/>
</dbReference>
<proteinExistence type="predicted"/>
<reference evidence="2" key="1">
    <citation type="submission" date="2018-06" db="EMBL/GenBank/DDBJ databases">
        <authorList>
            <person name="Zhirakovskaya E."/>
        </authorList>
    </citation>
    <scope>NUCLEOTIDE SEQUENCE</scope>
</reference>
<dbReference type="InterPro" id="IPR024705">
    <property type="entry name" value="Ssp411"/>
</dbReference>
<evidence type="ECO:0000259" key="1">
    <source>
        <dbReference type="Pfam" id="PF03190"/>
    </source>
</evidence>
<dbReference type="PANTHER" id="PTHR42899:SF1">
    <property type="entry name" value="SPERMATOGENESIS-ASSOCIATED PROTEIN 20"/>
    <property type="match status" value="1"/>
</dbReference>
<dbReference type="InterPro" id="IPR008928">
    <property type="entry name" value="6-hairpin_glycosidase_sf"/>
</dbReference>
<dbReference type="SUPFAM" id="SSF48208">
    <property type="entry name" value="Six-hairpin glycosidases"/>
    <property type="match status" value="1"/>
</dbReference>
<dbReference type="GO" id="GO:0005975">
    <property type="term" value="P:carbohydrate metabolic process"/>
    <property type="evidence" value="ECO:0007669"/>
    <property type="project" value="InterPro"/>
</dbReference>
<feature type="domain" description="Spermatogenesis-associated protein 20-like TRX" evidence="1">
    <location>
        <begin position="68"/>
        <end position="231"/>
    </location>
</feature>
<dbReference type="InterPro" id="IPR004879">
    <property type="entry name" value="Ssp411-like_TRX"/>
</dbReference>
<dbReference type="CDD" id="cd02955">
    <property type="entry name" value="SSP411"/>
    <property type="match status" value="1"/>
</dbReference>
<dbReference type="Gene3D" id="1.50.10.10">
    <property type="match status" value="1"/>
</dbReference>
<dbReference type="PANTHER" id="PTHR42899">
    <property type="entry name" value="SPERMATOGENESIS-ASSOCIATED PROTEIN 20"/>
    <property type="match status" value="1"/>
</dbReference>
<gene>
    <name evidence="2" type="ORF">MNBD_GAMMA08-1146</name>
</gene>
<sequence length="672" mass="76836">MLQIKILKHIAVLLLLLVFNLPTSASLPGINQFNPDLLKKISDMKVLRGSTYKPRTKHVTATGQAKYTNRLFLESSPYLLQHAHNPVNWYPWGEEAFIVAVKLRRPVLLSVGYSTCHWCHVMEEESFEDLEIAEYINKNFIAIKVDREERPDIDAIYMATLYALGKNGGWPMNVWLTPDKKPFFGGTYFPARDGDRGSSIGLLTVLKTLNKIYKTEPEKIVKNSDDITQYIKQNLQPKAGFELPNKNITQKAVAYYKHNFDAFYGGIGNAPKFPSTTPIPFLLHYYKRTGDKDVLKIVELTLTKMAAGGIYDQVGGGFHRYSIDNEWLVPHFEKMLYDNALLAVDYLGAFQVTKNKHYKQIVDEMLLYIKRDMTSNEGGFYSATDADSLTPDNGREEGYFFTWSKKELNAVLGKDTSKIIEKFYKVSEQGNFEGRNILHVPMPINEFAKNNAIDVDELEKIIKKVKQKLYQQRKKRLPPIRDEKILVAWNGLMISAYAKAGLVLNNKDYIKQAEKAAQFIFNNMYKNGRLLRSYKDNKARHEAYLPDYAFLIAGLLDTYEATGNVDWKNKAIELDHVLEADFEDKKYGGYFMTADKHEKLIARQKPSSDNAEPSGNSVQALNLLRLAKLTSNEAYSVREAKLLKYFSIKLNANPTALSKMLLAVDIYYNEEK</sequence>
<evidence type="ECO:0000313" key="2">
    <source>
        <dbReference type="EMBL" id="VAW66353.1"/>
    </source>
</evidence>
<dbReference type="Pfam" id="PF03190">
    <property type="entry name" value="Thioredox_DsbH"/>
    <property type="match status" value="1"/>
</dbReference>
<protein>
    <submittedName>
        <fullName evidence="2">Uncharacterized protein YyaL</fullName>
    </submittedName>
</protein>